<dbReference type="PROSITE" id="PS50929">
    <property type="entry name" value="ABC_TM1F"/>
    <property type="match status" value="1"/>
</dbReference>
<evidence type="ECO:0000256" key="8">
    <source>
        <dbReference type="ARBA" id="ARBA00022989"/>
    </source>
</evidence>
<evidence type="ECO:0000313" key="15">
    <source>
        <dbReference type="Proteomes" id="UP000243180"/>
    </source>
</evidence>
<organism evidence="14 15">
    <name type="scientific">Sulfuricaulis limicola</name>
    <dbReference type="NCBI Taxonomy" id="1620215"/>
    <lineage>
        <taxon>Bacteria</taxon>
        <taxon>Pseudomonadati</taxon>
        <taxon>Pseudomonadota</taxon>
        <taxon>Gammaproteobacteria</taxon>
        <taxon>Acidiferrobacterales</taxon>
        <taxon>Acidiferrobacteraceae</taxon>
        <taxon>Sulfuricaulis</taxon>
    </lineage>
</organism>
<evidence type="ECO:0000256" key="1">
    <source>
        <dbReference type="ARBA" id="ARBA00004651"/>
    </source>
</evidence>
<dbReference type="InterPro" id="IPR011917">
    <property type="entry name" value="ABC_transpr_lipidA"/>
</dbReference>
<evidence type="ECO:0000256" key="5">
    <source>
        <dbReference type="ARBA" id="ARBA00022741"/>
    </source>
</evidence>
<dbReference type="GO" id="GO:0015421">
    <property type="term" value="F:ABC-type oligopeptide transporter activity"/>
    <property type="evidence" value="ECO:0007669"/>
    <property type="project" value="TreeGrafter"/>
</dbReference>
<feature type="transmembrane region" description="Helical" evidence="11">
    <location>
        <begin position="68"/>
        <end position="86"/>
    </location>
</feature>
<feature type="transmembrane region" description="Helical" evidence="11">
    <location>
        <begin position="277"/>
        <end position="294"/>
    </location>
</feature>
<evidence type="ECO:0000313" key="14">
    <source>
        <dbReference type="EMBL" id="BAV33663.1"/>
    </source>
</evidence>
<dbReference type="InterPro" id="IPR027417">
    <property type="entry name" value="P-loop_NTPase"/>
</dbReference>
<feature type="transmembrane region" description="Helical" evidence="11">
    <location>
        <begin position="26"/>
        <end position="48"/>
    </location>
</feature>
<keyword evidence="10 11" id="KW-0472">Membrane</keyword>
<keyword evidence="9" id="KW-0445">Lipid transport</keyword>
<keyword evidence="7" id="KW-1278">Translocase</keyword>
<evidence type="ECO:0000256" key="7">
    <source>
        <dbReference type="ARBA" id="ARBA00022967"/>
    </source>
</evidence>
<feature type="domain" description="ABC transmembrane type-1" evidence="13">
    <location>
        <begin position="29"/>
        <end position="308"/>
    </location>
</feature>
<dbReference type="EMBL" id="AP014879">
    <property type="protein sequence ID" value="BAV33663.1"/>
    <property type="molecule type" value="Genomic_DNA"/>
</dbReference>
<keyword evidence="4 11" id="KW-0812">Transmembrane</keyword>
<dbReference type="PROSITE" id="PS00211">
    <property type="entry name" value="ABC_TRANSPORTER_1"/>
    <property type="match status" value="1"/>
</dbReference>
<evidence type="ECO:0000256" key="9">
    <source>
        <dbReference type="ARBA" id="ARBA00023055"/>
    </source>
</evidence>
<dbReference type="InterPro" id="IPR039421">
    <property type="entry name" value="Type_1_exporter"/>
</dbReference>
<dbReference type="Gene3D" id="1.20.1560.10">
    <property type="entry name" value="ABC transporter type 1, transmembrane domain"/>
    <property type="match status" value="1"/>
</dbReference>
<dbReference type="FunCoup" id="A0A1B4XFU8">
    <property type="interactions" value="397"/>
</dbReference>
<keyword evidence="8 11" id="KW-1133">Transmembrane helix</keyword>
<dbReference type="InterPro" id="IPR011527">
    <property type="entry name" value="ABC1_TM_dom"/>
</dbReference>
<evidence type="ECO:0000256" key="11">
    <source>
        <dbReference type="SAM" id="Phobius"/>
    </source>
</evidence>
<dbReference type="FunFam" id="3.40.50.300:FF:000140">
    <property type="entry name" value="Lipid A export ATP-binding/permease protein MsbA"/>
    <property type="match status" value="1"/>
</dbReference>
<dbReference type="InterPro" id="IPR017871">
    <property type="entry name" value="ABC_transporter-like_CS"/>
</dbReference>
<dbReference type="GO" id="GO:0005524">
    <property type="term" value="F:ATP binding"/>
    <property type="evidence" value="ECO:0007669"/>
    <property type="project" value="UniProtKB-KW"/>
</dbReference>
<evidence type="ECO:0000259" key="12">
    <source>
        <dbReference type="PROSITE" id="PS50893"/>
    </source>
</evidence>
<dbReference type="GO" id="GO:0016887">
    <property type="term" value="F:ATP hydrolysis activity"/>
    <property type="evidence" value="ECO:0007669"/>
    <property type="project" value="InterPro"/>
</dbReference>
<sequence length="590" mass="64966">MSKAKDTGNSLRLYRRLLGYAWPYKWVFLVAVVGMIMLSASAAGFTALMKPLMDEGFVQRDVATIKMIPLLIVLLFLARGIGNFLAQYGTAWVGRRVTFDLRTSIFQRMMYLPSRYYESGASGGLISRIIYDVEQLAAGVTQVPYVVIGDGLTLLALAGWLLYLNWKLTLVFAVLLPVTALLMRAMNRRFLRTSVEIQKSMGEISQVVREASDGQRVVKAFGGQAMEIRAFNRGSENNRHQNMRKVAVSAIGMGLLQLAGAVALGLVIYTALLSGEITAGSFTSYLVAALWIMGPSRRLARVNETIQTALAAAHSTFAVMDEAPEEETGSVNIERARGRVEYRHVGFRYHGTEQDVLDDVSFRVEPGQVLALVGQSGSGKSTIVSLLPRFYRAARGAILIDDTDINDLTLASLRRQIALVGQENILFDDSIRRNIAYGEEDAIDASRLMEAARAAHVLEFAERLPEGLDTRVGERGMLLSGGQRQRIAIARALYKNAPILILDEATSALDTESERLVQAALQKLMLHRTTLVIAHRLSTVEHADKIVVLAQGRVAESGTHRELLARNGVYAGLYRNQFQDSPSADKVTQT</sequence>
<name>A0A1B4XFU8_9GAMM</name>
<dbReference type="InterPro" id="IPR003593">
    <property type="entry name" value="AAA+_ATPase"/>
</dbReference>
<dbReference type="PROSITE" id="PS50893">
    <property type="entry name" value="ABC_TRANSPORTER_2"/>
    <property type="match status" value="1"/>
</dbReference>
<dbReference type="Proteomes" id="UP000243180">
    <property type="component" value="Chromosome"/>
</dbReference>
<dbReference type="AlphaFoldDB" id="A0A1B4XFU8"/>
<dbReference type="SUPFAM" id="SSF90123">
    <property type="entry name" value="ABC transporter transmembrane region"/>
    <property type="match status" value="1"/>
</dbReference>
<dbReference type="Pfam" id="PF00005">
    <property type="entry name" value="ABC_tran"/>
    <property type="match status" value="1"/>
</dbReference>
<dbReference type="InParanoid" id="A0A1B4XFU8"/>
<dbReference type="CDD" id="cd18552">
    <property type="entry name" value="ABC_6TM_MsbA_like"/>
    <property type="match status" value="1"/>
</dbReference>
<dbReference type="SMART" id="SM00382">
    <property type="entry name" value="AAA"/>
    <property type="match status" value="1"/>
</dbReference>
<comment type="subcellular location">
    <subcellularLocation>
        <location evidence="1">Cell membrane</location>
        <topology evidence="1">Multi-pass membrane protein</topology>
    </subcellularLocation>
</comment>
<evidence type="ECO:0000256" key="10">
    <source>
        <dbReference type="ARBA" id="ARBA00023136"/>
    </source>
</evidence>
<dbReference type="Pfam" id="PF00664">
    <property type="entry name" value="ABC_membrane"/>
    <property type="match status" value="1"/>
</dbReference>
<feature type="domain" description="ABC transporter" evidence="12">
    <location>
        <begin position="340"/>
        <end position="576"/>
    </location>
</feature>
<evidence type="ECO:0000259" key="13">
    <source>
        <dbReference type="PROSITE" id="PS50929"/>
    </source>
</evidence>
<keyword evidence="15" id="KW-1185">Reference proteome</keyword>
<accession>A0A1B4XFU8</accession>
<dbReference type="PANTHER" id="PTHR43394">
    <property type="entry name" value="ATP-DEPENDENT PERMEASE MDL1, MITOCHONDRIAL"/>
    <property type="match status" value="1"/>
</dbReference>
<keyword evidence="3" id="KW-1003">Cell membrane</keyword>
<gene>
    <name evidence="14" type="ORF">SCL_1352</name>
</gene>
<dbReference type="InterPro" id="IPR003439">
    <property type="entry name" value="ABC_transporter-like_ATP-bd"/>
</dbReference>
<dbReference type="GO" id="GO:0034040">
    <property type="term" value="F:ATPase-coupled lipid transmembrane transporter activity"/>
    <property type="evidence" value="ECO:0007669"/>
    <property type="project" value="InterPro"/>
</dbReference>
<dbReference type="RefSeq" id="WP_197702737.1">
    <property type="nucleotide sequence ID" value="NZ_AP014879.1"/>
</dbReference>
<keyword evidence="6 14" id="KW-0067">ATP-binding</keyword>
<dbReference type="Gene3D" id="3.40.50.300">
    <property type="entry name" value="P-loop containing nucleotide triphosphate hydrolases"/>
    <property type="match status" value="1"/>
</dbReference>
<reference evidence="14 15" key="1">
    <citation type="submission" date="2015-05" db="EMBL/GenBank/DDBJ databases">
        <title>Complete genome sequence of a sulfur-oxidizing gammaproteobacterium strain HA5.</title>
        <authorList>
            <person name="Miura A."/>
            <person name="Kojima H."/>
            <person name="Fukui M."/>
        </authorList>
    </citation>
    <scope>NUCLEOTIDE SEQUENCE [LARGE SCALE GENOMIC DNA]</scope>
    <source>
        <strain evidence="14 15">HA5</strain>
    </source>
</reference>
<evidence type="ECO:0000256" key="2">
    <source>
        <dbReference type="ARBA" id="ARBA00022448"/>
    </source>
</evidence>
<feature type="transmembrane region" description="Helical" evidence="11">
    <location>
        <begin position="160"/>
        <end position="182"/>
    </location>
</feature>
<feature type="transmembrane region" description="Helical" evidence="11">
    <location>
        <begin position="246"/>
        <end position="271"/>
    </location>
</feature>
<proteinExistence type="predicted"/>
<dbReference type="GO" id="GO:0005886">
    <property type="term" value="C:plasma membrane"/>
    <property type="evidence" value="ECO:0007669"/>
    <property type="project" value="UniProtKB-SubCell"/>
</dbReference>
<dbReference type="NCBIfam" id="TIGR02203">
    <property type="entry name" value="MsbA_lipidA"/>
    <property type="match status" value="1"/>
</dbReference>
<keyword evidence="5" id="KW-0547">Nucleotide-binding</keyword>
<dbReference type="InterPro" id="IPR036640">
    <property type="entry name" value="ABC1_TM_sf"/>
</dbReference>
<evidence type="ECO:0000256" key="6">
    <source>
        <dbReference type="ARBA" id="ARBA00022840"/>
    </source>
</evidence>
<protein>
    <submittedName>
        <fullName evidence="14">ATP-binding protein</fullName>
    </submittedName>
</protein>
<dbReference type="KEGG" id="slim:SCL_1352"/>
<evidence type="ECO:0000256" key="3">
    <source>
        <dbReference type="ARBA" id="ARBA00022475"/>
    </source>
</evidence>
<evidence type="ECO:0000256" key="4">
    <source>
        <dbReference type="ARBA" id="ARBA00022692"/>
    </source>
</evidence>
<dbReference type="SUPFAM" id="SSF52540">
    <property type="entry name" value="P-loop containing nucleoside triphosphate hydrolases"/>
    <property type="match status" value="1"/>
</dbReference>
<dbReference type="PANTHER" id="PTHR43394:SF1">
    <property type="entry name" value="ATP-BINDING CASSETTE SUB-FAMILY B MEMBER 10, MITOCHONDRIAL"/>
    <property type="match status" value="1"/>
</dbReference>
<keyword evidence="2" id="KW-0813">Transport</keyword>